<gene>
    <name evidence="1" type="primary">gph1</name>
    <name evidence="1" type="ORF">AHOG_01465</name>
</gene>
<dbReference type="GO" id="GO:0008967">
    <property type="term" value="F:phosphoglycolate phosphatase activity"/>
    <property type="evidence" value="ECO:0007669"/>
    <property type="project" value="UniProtKB-EC"/>
</dbReference>
<dbReference type="Pfam" id="PF00702">
    <property type="entry name" value="Hydrolase"/>
    <property type="match status" value="1"/>
</dbReference>
<evidence type="ECO:0000313" key="1">
    <source>
        <dbReference type="EMBL" id="ASO17958.1"/>
    </source>
</evidence>
<evidence type="ECO:0000313" key="2">
    <source>
        <dbReference type="Proteomes" id="UP000204221"/>
    </source>
</evidence>
<dbReference type="GO" id="GO:0005829">
    <property type="term" value="C:cytosol"/>
    <property type="evidence" value="ECO:0007669"/>
    <property type="project" value="TreeGrafter"/>
</dbReference>
<dbReference type="GO" id="GO:0006281">
    <property type="term" value="P:DNA repair"/>
    <property type="evidence" value="ECO:0007669"/>
    <property type="project" value="TreeGrafter"/>
</dbReference>
<dbReference type="InterPro" id="IPR023214">
    <property type="entry name" value="HAD_sf"/>
</dbReference>
<dbReference type="Proteomes" id="UP000204221">
    <property type="component" value="Chromosome"/>
</dbReference>
<dbReference type="CDD" id="cd07505">
    <property type="entry name" value="HAD_BPGM-like"/>
    <property type="match status" value="1"/>
</dbReference>
<dbReference type="PANTHER" id="PTHR43434:SF1">
    <property type="entry name" value="PHOSPHOGLYCOLATE PHOSPHATASE"/>
    <property type="match status" value="1"/>
</dbReference>
<keyword evidence="1" id="KW-0378">Hydrolase</keyword>
<dbReference type="NCBIfam" id="TIGR01549">
    <property type="entry name" value="HAD-SF-IA-v1"/>
    <property type="match status" value="1"/>
</dbReference>
<dbReference type="PANTHER" id="PTHR43434">
    <property type="entry name" value="PHOSPHOGLYCOLATE PHOSPHATASE"/>
    <property type="match status" value="1"/>
</dbReference>
<name>A0A221VWT3_9PSEU</name>
<accession>A0A221VWT3</accession>
<dbReference type="EC" id="3.1.3.18" evidence="1"/>
<dbReference type="KEGG" id="ahg:AHOG_01465"/>
<keyword evidence="2" id="KW-1185">Reference proteome</keyword>
<dbReference type="InterPro" id="IPR050155">
    <property type="entry name" value="HAD-like_hydrolase_sf"/>
</dbReference>
<dbReference type="InterPro" id="IPR036412">
    <property type="entry name" value="HAD-like_sf"/>
</dbReference>
<dbReference type="Gene3D" id="3.40.50.1000">
    <property type="entry name" value="HAD superfamily/HAD-like"/>
    <property type="match status" value="1"/>
</dbReference>
<protein>
    <submittedName>
        <fullName evidence="1">Phosphoglycolate phosphatase</fullName>
        <ecNumber evidence="1">3.1.3.18</ecNumber>
    </submittedName>
</protein>
<proteinExistence type="predicted"/>
<dbReference type="AlphaFoldDB" id="A0A221VWT3"/>
<organism evidence="1 2">
    <name type="scientific">Actinoalloteichus hoggarensis</name>
    <dbReference type="NCBI Taxonomy" id="1470176"/>
    <lineage>
        <taxon>Bacteria</taxon>
        <taxon>Bacillati</taxon>
        <taxon>Actinomycetota</taxon>
        <taxon>Actinomycetes</taxon>
        <taxon>Pseudonocardiales</taxon>
        <taxon>Pseudonocardiaceae</taxon>
        <taxon>Actinoalloteichus</taxon>
    </lineage>
</organism>
<dbReference type="EMBL" id="CP022521">
    <property type="protein sequence ID" value="ASO17958.1"/>
    <property type="molecule type" value="Genomic_DNA"/>
</dbReference>
<reference evidence="1 2" key="1">
    <citation type="submission" date="2017-07" db="EMBL/GenBank/DDBJ databases">
        <title>Complete genome sequence of Actinoalloteichus hoggarensis DSM 45943, type strain of Actinoalloteichus hoggarensis.</title>
        <authorList>
            <person name="Ruckert C."/>
            <person name="Nouioui I."/>
            <person name="Willmese J."/>
            <person name="van Wezel G."/>
            <person name="Klenk H.-P."/>
            <person name="Kalinowski J."/>
            <person name="Zotchev S.B."/>
        </authorList>
    </citation>
    <scope>NUCLEOTIDE SEQUENCE [LARGE SCALE GENOMIC DNA]</scope>
    <source>
        <strain evidence="1 2">DSM 45943</strain>
    </source>
</reference>
<sequence length="227" mass="24477">MRHVPVDDWVLFRRLLNDADALLLDFDGPVCSVFAGYPAPVIAAELRTLIHDAGQPPPSEFDADDPHTILGYAAELSPVLGRQIEAVLQTREIEAVATATPTPGAAELMATWHATGRPLAIVSNNTTDAITRYLTAHDLSVYIDHVQGRDPRDPTLMKPNPHLVAEAAKAFDVDTGRCVLIGDSATDIQAAHAAEVPVIAYANKPGKRDRLIRTVPALLLTSFLVPD</sequence>
<dbReference type="InterPro" id="IPR006439">
    <property type="entry name" value="HAD-SF_hydro_IA"/>
</dbReference>
<dbReference type="SUPFAM" id="SSF56784">
    <property type="entry name" value="HAD-like"/>
    <property type="match status" value="1"/>
</dbReference>